<gene>
    <name evidence="1" type="ORF">EEL30_09270</name>
</gene>
<keyword evidence="2" id="KW-1185">Reference proteome</keyword>
<dbReference type="OrthoDB" id="2470434at2"/>
<proteinExistence type="predicted"/>
<accession>A0A518V697</accession>
<name>A0A518V697_BRELA</name>
<protein>
    <submittedName>
        <fullName evidence="1">Uncharacterized protein</fullName>
    </submittedName>
</protein>
<evidence type="ECO:0000313" key="1">
    <source>
        <dbReference type="EMBL" id="QDX92494.1"/>
    </source>
</evidence>
<organism evidence="1 2">
    <name type="scientific">Brevibacillus laterosporus</name>
    <name type="common">Bacillus laterosporus</name>
    <dbReference type="NCBI Taxonomy" id="1465"/>
    <lineage>
        <taxon>Bacteria</taxon>
        <taxon>Bacillati</taxon>
        <taxon>Bacillota</taxon>
        <taxon>Bacilli</taxon>
        <taxon>Bacillales</taxon>
        <taxon>Paenibacillaceae</taxon>
        <taxon>Brevibacillus</taxon>
    </lineage>
</organism>
<dbReference type="AlphaFoldDB" id="A0A518V697"/>
<sequence>MHEKYTYYDWLTEQNLSSGQQSKLHIFLYLISDKLTGNLITAEYDKKIRDNVSEFAHILDASAITRELVYSTLETNFLFTKQSIDRMVEGMGNQGNFAKLTEFMGQPK</sequence>
<dbReference type="Proteomes" id="UP000319432">
    <property type="component" value="Chromosome"/>
</dbReference>
<dbReference type="EMBL" id="CP033464">
    <property type="protein sequence ID" value="QDX92494.1"/>
    <property type="molecule type" value="Genomic_DNA"/>
</dbReference>
<reference evidence="1 2" key="1">
    <citation type="submission" date="2018-11" db="EMBL/GenBank/DDBJ databases">
        <title>Phylogenetic determinants of toxin gene distribution in genomes of Brevibacillus laterosporus.</title>
        <authorList>
            <person name="Glare T.R."/>
            <person name="Durrant A."/>
            <person name="Berry C."/>
            <person name="Palma L."/>
            <person name="Ormskirk M."/>
            <person name="Cox M.O."/>
        </authorList>
    </citation>
    <scope>NUCLEOTIDE SEQUENCE [LARGE SCALE GENOMIC DNA]</scope>
    <source>
        <strain evidence="1 2">1821L</strain>
    </source>
</reference>
<evidence type="ECO:0000313" key="2">
    <source>
        <dbReference type="Proteomes" id="UP000319432"/>
    </source>
</evidence>